<dbReference type="EMBL" id="JAGPNK010000012">
    <property type="protein sequence ID" value="KAH7310878.1"/>
    <property type="molecule type" value="Genomic_DNA"/>
</dbReference>
<reference evidence="2" key="1">
    <citation type="journal article" date="2021" name="Nat. Commun.">
        <title>Genetic determinants of endophytism in the Arabidopsis root mycobiome.</title>
        <authorList>
            <person name="Mesny F."/>
            <person name="Miyauchi S."/>
            <person name="Thiergart T."/>
            <person name="Pickel B."/>
            <person name="Atanasova L."/>
            <person name="Karlsson M."/>
            <person name="Huettel B."/>
            <person name="Barry K.W."/>
            <person name="Haridas S."/>
            <person name="Chen C."/>
            <person name="Bauer D."/>
            <person name="Andreopoulos W."/>
            <person name="Pangilinan J."/>
            <person name="LaButti K."/>
            <person name="Riley R."/>
            <person name="Lipzen A."/>
            <person name="Clum A."/>
            <person name="Drula E."/>
            <person name="Henrissat B."/>
            <person name="Kohler A."/>
            <person name="Grigoriev I.V."/>
            <person name="Martin F.M."/>
            <person name="Hacquard S."/>
        </authorList>
    </citation>
    <scope>NUCLEOTIDE SEQUENCE</scope>
    <source>
        <strain evidence="2">MPI-CAGE-CH-0235</strain>
    </source>
</reference>
<protein>
    <recommendedName>
        <fullName evidence="4">Ecp2 effector protein domain-containing protein</fullName>
    </recommendedName>
</protein>
<evidence type="ECO:0000313" key="3">
    <source>
        <dbReference type="Proteomes" id="UP000813444"/>
    </source>
</evidence>
<comment type="caution">
    <text evidence="2">The sequence shown here is derived from an EMBL/GenBank/DDBJ whole genome shotgun (WGS) entry which is preliminary data.</text>
</comment>
<sequence length="139" mass="15448">MKSQVFFLSAISLFSFAAAAPASRISRRPRVPKELRINDKRQDEFDWEFSVYQNERCSGVRNTYNGNGSTDGCQTGLLNGSFYAYTNSVTREGCTVYIYANNECDPVAIIDVLDSDAPEGCQIPAIETTDALSWDAFCD</sequence>
<evidence type="ECO:0000313" key="2">
    <source>
        <dbReference type="EMBL" id="KAH7310878.1"/>
    </source>
</evidence>
<dbReference type="OrthoDB" id="5233033at2759"/>
<feature type="chain" id="PRO_5035452423" description="Ecp2 effector protein domain-containing protein" evidence="1">
    <location>
        <begin position="20"/>
        <end position="139"/>
    </location>
</feature>
<evidence type="ECO:0000256" key="1">
    <source>
        <dbReference type="SAM" id="SignalP"/>
    </source>
</evidence>
<proteinExistence type="predicted"/>
<name>A0A8K0WMT0_9HYPO</name>
<evidence type="ECO:0008006" key="4">
    <source>
        <dbReference type="Google" id="ProtNLM"/>
    </source>
</evidence>
<accession>A0A8K0WMT0</accession>
<dbReference type="Proteomes" id="UP000813444">
    <property type="component" value="Unassembled WGS sequence"/>
</dbReference>
<organism evidence="2 3">
    <name type="scientific">Stachybotrys elegans</name>
    <dbReference type="NCBI Taxonomy" id="80388"/>
    <lineage>
        <taxon>Eukaryota</taxon>
        <taxon>Fungi</taxon>
        <taxon>Dikarya</taxon>
        <taxon>Ascomycota</taxon>
        <taxon>Pezizomycotina</taxon>
        <taxon>Sordariomycetes</taxon>
        <taxon>Hypocreomycetidae</taxon>
        <taxon>Hypocreales</taxon>
        <taxon>Stachybotryaceae</taxon>
        <taxon>Stachybotrys</taxon>
    </lineage>
</organism>
<feature type="signal peptide" evidence="1">
    <location>
        <begin position="1"/>
        <end position="19"/>
    </location>
</feature>
<dbReference type="AlphaFoldDB" id="A0A8K0WMT0"/>
<keyword evidence="3" id="KW-1185">Reference proteome</keyword>
<keyword evidence="1" id="KW-0732">Signal</keyword>
<gene>
    <name evidence="2" type="ORF">B0I35DRAFT_412311</name>
</gene>